<dbReference type="SUPFAM" id="SSF56925">
    <property type="entry name" value="OMPA-like"/>
    <property type="match status" value="1"/>
</dbReference>
<evidence type="ECO:0000259" key="1">
    <source>
        <dbReference type="Pfam" id="PF13568"/>
    </source>
</evidence>
<protein>
    <recommendedName>
        <fullName evidence="1">Outer membrane protein beta-barrel domain-containing protein</fullName>
    </recommendedName>
</protein>
<gene>
    <name evidence="2" type="ORF">S06H3_04067</name>
</gene>
<dbReference type="AlphaFoldDB" id="X1KPQ6"/>
<name>X1KPQ6_9ZZZZ</name>
<dbReference type="Gene3D" id="2.40.160.20">
    <property type="match status" value="1"/>
</dbReference>
<evidence type="ECO:0000313" key="2">
    <source>
        <dbReference type="EMBL" id="GAH95610.1"/>
    </source>
</evidence>
<dbReference type="Pfam" id="PF13568">
    <property type="entry name" value="OMP_b-brl_2"/>
    <property type="match status" value="1"/>
</dbReference>
<comment type="caution">
    <text evidence="2">The sequence shown here is derived from an EMBL/GenBank/DDBJ whole genome shotgun (WGS) entry which is preliminary data.</text>
</comment>
<sequence length="202" mass="23403">MKKNMLLLVCISIFIIIPSNVNGQSKYHEYVIGIHSGYSFLFGTGLHEDRSFYSESKEKTKLGLHGGFSLQCYFSAKYAVQLEMDYQRRTVHEERTDFINPEYSHSRVDNDSFTVCYLNLIRQYTNKKNNFSWYVSAGIGVGKLSPHMLYFKIGSGMRYYFSPHTALHLGISFSPAQFIYYDRLLIDGLMYFSLNVGLEYGF</sequence>
<organism evidence="2">
    <name type="scientific">marine sediment metagenome</name>
    <dbReference type="NCBI Taxonomy" id="412755"/>
    <lineage>
        <taxon>unclassified sequences</taxon>
        <taxon>metagenomes</taxon>
        <taxon>ecological metagenomes</taxon>
    </lineage>
</organism>
<feature type="domain" description="Outer membrane protein beta-barrel" evidence="1">
    <location>
        <begin position="32"/>
        <end position="142"/>
    </location>
</feature>
<dbReference type="InterPro" id="IPR025665">
    <property type="entry name" value="Beta-barrel_OMP_2"/>
</dbReference>
<proteinExistence type="predicted"/>
<dbReference type="InterPro" id="IPR011250">
    <property type="entry name" value="OMP/PagP_B-barrel"/>
</dbReference>
<dbReference type="EMBL" id="BARV01001388">
    <property type="protein sequence ID" value="GAH95610.1"/>
    <property type="molecule type" value="Genomic_DNA"/>
</dbReference>
<accession>X1KPQ6</accession>
<reference evidence="2" key="1">
    <citation type="journal article" date="2014" name="Front. Microbiol.">
        <title>High frequency of phylogenetically diverse reductive dehalogenase-homologous genes in deep subseafloor sedimentary metagenomes.</title>
        <authorList>
            <person name="Kawai M."/>
            <person name="Futagami T."/>
            <person name="Toyoda A."/>
            <person name="Takaki Y."/>
            <person name="Nishi S."/>
            <person name="Hori S."/>
            <person name="Arai W."/>
            <person name="Tsubouchi T."/>
            <person name="Morono Y."/>
            <person name="Uchiyama I."/>
            <person name="Ito T."/>
            <person name="Fujiyama A."/>
            <person name="Inagaki F."/>
            <person name="Takami H."/>
        </authorList>
    </citation>
    <scope>NUCLEOTIDE SEQUENCE</scope>
    <source>
        <strain evidence="2">Expedition CK06-06</strain>
    </source>
</reference>